<dbReference type="EMBL" id="MDYP01000038">
    <property type="protein sequence ID" value="OQE02832.1"/>
    <property type="molecule type" value="Genomic_DNA"/>
</dbReference>
<gene>
    <name evidence="2" type="ORF">PENVUL_c038G00200</name>
</gene>
<dbReference type="Pfam" id="PF07985">
    <property type="entry name" value="SRR1"/>
    <property type="match status" value="1"/>
</dbReference>
<keyword evidence="3" id="KW-1185">Reference proteome</keyword>
<dbReference type="InterPro" id="IPR012942">
    <property type="entry name" value="SRR1-like"/>
</dbReference>
<comment type="caution">
    <text evidence="2">The sequence shown here is derived from an EMBL/GenBank/DDBJ whole genome shotgun (WGS) entry which is preliminary data.</text>
</comment>
<evidence type="ECO:0000313" key="3">
    <source>
        <dbReference type="Proteomes" id="UP000191518"/>
    </source>
</evidence>
<organism evidence="2 3">
    <name type="scientific">Penicillium vulpinum</name>
    <dbReference type="NCBI Taxonomy" id="29845"/>
    <lineage>
        <taxon>Eukaryota</taxon>
        <taxon>Fungi</taxon>
        <taxon>Dikarya</taxon>
        <taxon>Ascomycota</taxon>
        <taxon>Pezizomycotina</taxon>
        <taxon>Eurotiomycetes</taxon>
        <taxon>Eurotiomycetidae</taxon>
        <taxon>Eurotiales</taxon>
        <taxon>Aspergillaceae</taxon>
        <taxon>Penicillium</taxon>
    </lineage>
</organism>
<dbReference type="Proteomes" id="UP000191518">
    <property type="component" value="Unassembled WGS sequence"/>
</dbReference>
<protein>
    <recommendedName>
        <fullName evidence="1">SRR1-like domain-containing protein</fullName>
    </recommendedName>
</protein>
<dbReference type="PANTHER" id="PTHR42080:SF3">
    <property type="entry name" value="SRR1-LIKE DOMAIN-CONTAINING PROTEIN"/>
    <property type="match status" value="1"/>
</dbReference>
<dbReference type="PANTHER" id="PTHR42080">
    <property type="entry name" value="SRR1 DOMAIN-CONTAINING PROTEIN"/>
    <property type="match status" value="1"/>
</dbReference>
<evidence type="ECO:0000259" key="1">
    <source>
        <dbReference type="Pfam" id="PF07985"/>
    </source>
</evidence>
<dbReference type="AlphaFoldDB" id="A0A1V6RLW2"/>
<evidence type="ECO:0000313" key="2">
    <source>
        <dbReference type="EMBL" id="OQE02832.1"/>
    </source>
</evidence>
<feature type="domain" description="SRR1-like" evidence="1">
    <location>
        <begin position="151"/>
        <end position="254"/>
    </location>
</feature>
<accession>A0A1V6RLW2</accession>
<sequence length="307" mass="35488">MELLKKWYDDSQKPFFKKKDLEKISNQLNRLYNTQRRNTTQKQLISVRGLSKSTILYEVRTGQVITEEEHKQEWEMQQPKLRYLCYDQITSLVEDGDMALVEAFFPLQIDHLALKRAIDTKLPVLPDYVQNTVPVDEFLQVIGSASGSMEFGLGGSQITMRSAIQHSLMISLKESLEEKTNQNINCYSQDPRDTAIDNRDLGQYGCEVSEDPQALLQIDNDCILFSCCPSLPLKEITVDFGRPAMLIWDRVNMGAYGEWSPRSNPNSHRVLNMIENEYDCHEFWDLHKKEAAPFGSHLTIYIRRQAE</sequence>
<reference evidence="3" key="1">
    <citation type="journal article" date="2017" name="Nat. Microbiol.">
        <title>Global analysis of biosynthetic gene clusters reveals vast potential of secondary metabolite production in Penicillium species.</title>
        <authorList>
            <person name="Nielsen J.C."/>
            <person name="Grijseels S."/>
            <person name="Prigent S."/>
            <person name="Ji B."/>
            <person name="Dainat J."/>
            <person name="Nielsen K.F."/>
            <person name="Frisvad J.C."/>
            <person name="Workman M."/>
            <person name="Nielsen J."/>
        </authorList>
    </citation>
    <scope>NUCLEOTIDE SEQUENCE [LARGE SCALE GENOMIC DNA]</scope>
    <source>
        <strain evidence="3">IBT 29486</strain>
    </source>
</reference>
<proteinExistence type="predicted"/>
<name>A0A1V6RLW2_9EURO</name>